<keyword evidence="3" id="KW-1185">Reference proteome</keyword>
<accession>A0ABN8XZC6</accession>
<feature type="region of interest" description="Disordered" evidence="1">
    <location>
        <begin position="58"/>
        <end position="88"/>
    </location>
</feature>
<dbReference type="EMBL" id="OX459947">
    <property type="protein sequence ID" value="CAI9154374.1"/>
    <property type="molecule type" value="Genomic_DNA"/>
</dbReference>
<sequence length="105" mass="11151">MRKSGISAWPDPGLPTASHLPAALCTSLSWPHWGHPGSRAGVIEGWNQGTDENTLAMSQLSPGTNTLRRRKAQGQRDSGARRTPALAPNRPEACSLLGACQGLRV</sequence>
<evidence type="ECO:0000313" key="3">
    <source>
        <dbReference type="Proteomes" id="UP001176941"/>
    </source>
</evidence>
<organism evidence="2 3">
    <name type="scientific">Rangifer tarandus platyrhynchus</name>
    <name type="common">Svalbard reindeer</name>
    <dbReference type="NCBI Taxonomy" id="3082113"/>
    <lineage>
        <taxon>Eukaryota</taxon>
        <taxon>Metazoa</taxon>
        <taxon>Chordata</taxon>
        <taxon>Craniata</taxon>
        <taxon>Vertebrata</taxon>
        <taxon>Euteleostomi</taxon>
        <taxon>Mammalia</taxon>
        <taxon>Eutheria</taxon>
        <taxon>Laurasiatheria</taxon>
        <taxon>Artiodactyla</taxon>
        <taxon>Ruminantia</taxon>
        <taxon>Pecora</taxon>
        <taxon>Cervidae</taxon>
        <taxon>Odocoileinae</taxon>
        <taxon>Rangifer</taxon>
    </lineage>
</organism>
<gene>
    <name evidence="2" type="ORF">MRATA1EN1_LOCUS3336</name>
</gene>
<name>A0ABN8XZC6_RANTA</name>
<dbReference type="Proteomes" id="UP001176941">
    <property type="component" value="Chromosome 11"/>
</dbReference>
<protein>
    <submittedName>
        <fullName evidence="2">Uncharacterized protein</fullName>
    </submittedName>
</protein>
<reference evidence="2" key="1">
    <citation type="submission" date="2023-04" db="EMBL/GenBank/DDBJ databases">
        <authorList>
            <consortium name="ELIXIR-Norway"/>
        </authorList>
    </citation>
    <scope>NUCLEOTIDE SEQUENCE [LARGE SCALE GENOMIC DNA]</scope>
</reference>
<proteinExistence type="predicted"/>
<evidence type="ECO:0000256" key="1">
    <source>
        <dbReference type="SAM" id="MobiDB-lite"/>
    </source>
</evidence>
<evidence type="ECO:0000313" key="2">
    <source>
        <dbReference type="EMBL" id="CAI9154374.1"/>
    </source>
</evidence>